<feature type="transmembrane region" description="Helical" evidence="1">
    <location>
        <begin position="177"/>
        <end position="197"/>
    </location>
</feature>
<dbReference type="Pfam" id="PF00487">
    <property type="entry name" value="FA_desaturase"/>
    <property type="match status" value="1"/>
</dbReference>
<organism evidence="3 4">
    <name type="scientific">Bemisia tabaci</name>
    <name type="common">Sweetpotato whitefly</name>
    <name type="synonym">Aleurodes tabaci</name>
    <dbReference type="NCBI Taxonomy" id="7038"/>
    <lineage>
        <taxon>Eukaryota</taxon>
        <taxon>Metazoa</taxon>
        <taxon>Ecdysozoa</taxon>
        <taxon>Arthropoda</taxon>
        <taxon>Hexapoda</taxon>
        <taxon>Insecta</taxon>
        <taxon>Pterygota</taxon>
        <taxon>Neoptera</taxon>
        <taxon>Paraneoptera</taxon>
        <taxon>Hemiptera</taxon>
        <taxon>Sternorrhyncha</taxon>
        <taxon>Aleyrodoidea</taxon>
        <taxon>Aleyrodidae</taxon>
        <taxon>Aleyrodinae</taxon>
        <taxon>Bemisia</taxon>
    </lineage>
</organism>
<dbReference type="KEGG" id="btab:109043386"/>
<feature type="domain" description="Fatty acid desaturase" evidence="2">
    <location>
        <begin position="86"/>
        <end position="349"/>
    </location>
</feature>
<dbReference type="InterPro" id="IPR012171">
    <property type="entry name" value="Fatty_acid_desaturase"/>
</dbReference>
<dbReference type="InterPro" id="IPR005804">
    <property type="entry name" value="FA_desaturase_dom"/>
</dbReference>
<dbReference type="CDD" id="cd03507">
    <property type="entry name" value="Delta12-FADS-like"/>
    <property type="match status" value="1"/>
</dbReference>
<dbReference type="GO" id="GO:0006629">
    <property type="term" value="P:lipid metabolic process"/>
    <property type="evidence" value="ECO:0007669"/>
    <property type="project" value="InterPro"/>
</dbReference>
<feature type="transmembrane region" description="Helical" evidence="1">
    <location>
        <begin position="250"/>
        <end position="272"/>
    </location>
</feature>
<reference evidence="3" key="1">
    <citation type="submission" date="2021-12" db="EMBL/GenBank/DDBJ databases">
        <authorList>
            <person name="King R."/>
        </authorList>
    </citation>
    <scope>NUCLEOTIDE SEQUENCE</scope>
</reference>
<sequence length="390" mass="44886">MGVDVLNHMTPDLPKKQLASKSSKKRAPTSKPPFTLGQLKSLVPPHCFQRSLPRSLFHLIHDLVIIAVFSYVAVTYIPLLPWPVQWVAWPLHWVATGTVAFGLWFLGHELGHHAFSEYEWLNDTIGFLVHSSMLVPYQSWKFSHHMHHVHTGSLEKDVAHLPRQKPSTLRRYLNSPVGRIIFLLLILTVGWPLYLICNLTGRKYSRFNSFLDPNAPMYPPRMRLQVHLANAGVLAMAAILAWLANTQGLAWLAAVYWGPLVVVNAWLVTITLTNHVHPSLPHYAEGEWDWLRGTITSTVDRDFGWFLNYLFHNTPNVHMMHHLFPKMPHYRLQEATDKLRPILGDYYQRDTAPPHKALYEAIKECVLVKEDVDKRGVFWYSALLEAMIEQ</sequence>
<keyword evidence="1" id="KW-0812">Transmembrane</keyword>
<accession>A0A9P0F0M0</accession>
<evidence type="ECO:0000256" key="1">
    <source>
        <dbReference type="SAM" id="Phobius"/>
    </source>
</evidence>
<dbReference type="GO" id="GO:0016491">
    <property type="term" value="F:oxidoreductase activity"/>
    <property type="evidence" value="ECO:0007669"/>
    <property type="project" value="InterPro"/>
</dbReference>
<feature type="transmembrane region" description="Helical" evidence="1">
    <location>
        <begin position="59"/>
        <end position="80"/>
    </location>
</feature>
<evidence type="ECO:0000313" key="4">
    <source>
        <dbReference type="Proteomes" id="UP001152759"/>
    </source>
</evidence>
<keyword evidence="4" id="KW-1185">Reference proteome</keyword>
<gene>
    <name evidence="3" type="ORF">BEMITA_LOCUS5982</name>
</gene>
<proteinExistence type="predicted"/>
<dbReference type="AlphaFoldDB" id="A0A9P0F0M0"/>
<evidence type="ECO:0000259" key="2">
    <source>
        <dbReference type="Pfam" id="PF00487"/>
    </source>
</evidence>
<dbReference type="EMBL" id="OU963864">
    <property type="protein sequence ID" value="CAH0386918.1"/>
    <property type="molecule type" value="Genomic_DNA"/>
</dbReference>
<dbReference type="PANTHER" id="PTHR32100">
    <property type="entry name" value="OMEGA-6 FATTY ACID DESATURASE, CHLOROPLASTIC"/>
    <property type="match status" value="1"/>
</dbReference>
<keyword evidence="1" id="KW-0472">Membrane</keyword>
<feature type="transmembrane region" description="Helical" evidence="1">
    <location>
        <begin position="86"/>
        <end position="106"/>
    </location>
</feature>
<dbReference type="Proteomes" id="UP001152759">
    <property type="component" value="Chromosome 3"/>
</dbReference>
<name>A0A9P0F0M0_BEMTA</name>
<evidence type="ECO:0000313" key="3">
    <source>
        <dbReference type="EMBL" id="CAH0386918.1"/>
    </source>
</evidence>
<feature type="transmembrane region" description="Helical" evidence="1">
    <location>
        <begin position="226"/>
        <end position="244"/>
    </location>
</feature>
<keyword evidence="1" id="KW-1133">Transmembrane helix</keyword>
<protein>
    <recommendedName>
        <fullName evidence="2">Fatty acid desaturase domain-containing protein</fullName>
    </recommendedName>
</protein>